<keyword evidence="7" id="KW-0723">Serine/threonine-protein kinase</keyword>
<organism evidence="7">
    <name type="scientific">Streptomyces sp. NBC_00148</name>
    <dbReference type="NCBI Taxonomy" id="2903626"/>
    <lineage>
        <taxon>Bacteria</taxon>
        <taxon>Bacillati</taxon>
        <taxon>Actinomycetota</taxon>
        <taxon>Actinomycetes</taxon>
        <taxon>Kitasatosporales</taxon>
        <taxon>Streptomycetaceae</taxon>
        <taxon>Streptomyces</taxon>
    </lineage>
</organism>
<dbReference type="EMBL" id="CP108169">
    <property type="protein sequence ID" value="WTQ74613.1"/>
    <property type="molecule type" value="Genomic_DNA"/>
</dbReference>
<dbReference type="PANTHER" id="PTHR43289">
    <property type="entry name" value="MITOGEN-ACTIVATED PROTEIN KINASE KINASE KINASE 20-RELATED"/>
    <property type="match status" value="1"/>
</dbReference>
<keyword evidence="2" id="KW-0547">Nucleotide-binding</keyword>
<evidence type="ECO:0000259" key="6">
    <source>
        <dbReference type="PROSITE" id="PS50011"/>
    </source>
</evidence>
<feature type="domain" description="Protein kinase" evidence="6">
    <location>
        <begin position="6"/>
        <end position="257"/>
    </location>
</feature>
<sequence length="308" mass="31695">MERARVERSRPDGARRIGPYHPITRIDPSGPGQPPVPVRRFIGRSVDDDRTVLISEPLDGVDPERFLVEADAGRRLLGPWVLPVVELAAPSEAPWYASPYLPVLPLPVALAVHGGPLPERTVRALGAALAETLAGAHAIGITHAGLSPASVLLAWDGPRLTCFGAVRAAAADGEQRAGLPGLEPGSLAPEQASGGRPRPPGDIHGLGAVLAYAATGHSVPDSAELPPSLRPLVARCLARDAAGRPTAPEVLSALAGVSSAPTATVLDSAGVLLGPGWLPSRVVAALARQSAEILAAEVRTPTPPTARI</sequence>
<protein>
    <submittedName>
        <fullName evidence="7">Serine/threonine protein kinase</fullName>
    </submittedName>
</protein>
<dbReference type="PANTHER" id="PTHR43289:SF34">
    <property type="entry name" value="SERINE_THREONINE-PROTEIN KINASE YBDM-RELATED"/>
    <property type="match status" value="1"/>
</dbReference>
<keyword evidence="1" id="KW-0808">Transferase</keyword>
<accession>A0AAU1LTJ0</accession>
<dbReference type="InterPro" id="IPR000719">
    <property type="entry name" value="Prot_kinase_dom"/>
</dbReference>
<evidence type="ECO:0000313" key="7">
    <source>
        <dbReference type="EMBL" id="WTQ74613.1"/>
    </source>
</evidence>
<reference evidence="7" key="1">
    <citation type="submission" date="2022-10" db="EMBL/GenBank/DDBJ databases">
        <title>The complete genomes of actinobacterial strains from the NBC collection.</title>
        <authorList>
            <person name="Joergensen T.S."/>
            <person name="Alvarez Arevalo M."/>
            <person name="Sterndorff E.B."/>
            <person name="Faurdal D."/>
            <person name="Vuksanovic O."/>
            <person name="Mourched A.-S."/>
            <person name="Charusanti P."/>
            <person name="Shaw S."/>
            <person name="Blin K."/>
            <person name="Weber T."/>
        </authorList>
    </citation>
    <scope>NUCLEOTIDE SEQUENCE</scope>
    <source>
        <strain evidence="7">NBC_00148</strain>
    </source>
</reference>
<evidence type="ECO:0000256" key="5">
    <source>
        <dbReference type="SAM" id="MobiDB-lite"/>
    </source>
</evidence>
<proteinExistence type="predicted"/>
<dbReference type="AlphaFoldDB" id="A0AAU1LTJ0"/>
<keyword evidence="3 7" id="KW-0418">Kinase</keyword>
<name>A0AAU1LTJ0_9ACTN</name>
<feature type="region of interest" description="Disordered" evidence="5">
    <location>
        <begin position="176"/>
        <end position="199"/>
    </location>
</feature>
<dbReference type="GO" id="GO:0005524">
    <property type="term" value="F:ATP binding"/>
    <property type="evidence" value="ECO:0007669"/>
    <property type="project" value="UniProtKB-KW"/>
</dbReference>
<dbReference type="Gene3D" id="1.10.510.10">
    <property type="entry name" value="Transferase(Phosphotransferase) domain 1"/>
    <property type="match status" value="1"/>
</dbReference>
<feature type="compositionally biased region" description="Basic and acidic residues" evidence="5">
    <location>
        <begin position="1"/>
        <end position="15"/>
    </location>
</feature>
<evidence type="ECO:0000256" key="4">
    <source>
        <dbReference type="ARBA" id="ARBA00022840"/>
    </source>
</evidence>
<keyword evidence="4" id="KW-0067">ATP-binding</keyword>
<dbReference type="InterPro" id="IPR011009">
    <property type="entry name" value="Kinase-like_dom_sf"/>
</dbReference>
<dbReference type="SUPFAM" id="SSF56112">
    <property type="entry name" value="Protein kinase-like (PK-like)"/>
    <property type="match status" value="1"/>
</dbReference>
<evidence type="ECO:0000256" key="2">
    <source>
        <dbReference type="ARBA" id="ARBA00022741"/>
    </source>
</evidence>
<dbReference type="SMART" id="SM00220">
    <property type="entry name" value="S_TKc"/>
    <property type="match status" value="1"/>
</dbReference>
<gene>
    <name evidence="7" type="ORF">OG222_16565</name>
</gene>
<dbReference type="GO" id="GO:0004674">
    <property type="term" value="F:protein serine/threonine kinase activity"/>
    <property type="evidence" value="ECO:0007669"/>
    <property type="project" value="UniProtKB-KW"/>
</dbReference>
<feature type="region of interest" description="Disordered" evidence="5">
    <location>
        <begin position="1"/>
        <end position="34"/>
    </location>
</feature>
<evidence type="ECO:0000256" key="1">
    <source>
        <dbReference type="ARBA" id="ARBA00022679"/>
    </source>
</evidence>
<dbReference type="PROSITE" id="PS50011">
    <property type="entry name" value="PROTEIN_KINASE_DOM"/>
    <property type="match status" value="1"/>
</dbReference>
<evidence type="ECO:0000256" key="3">
    <source>
        <dbReference type="ARBA" id="ARBA00022777"/>
    </source>
</evidence>